<gene>
    <name evidence="1" type="ORF">GCM10022236_45420</name>
</gene>
<reference evidence="2" key="1">
    <citation type="journal article" date="2019" name="Int. J. Syst. Evol. Microbiol.">
        <title>The Global Catalogue of Microorganisms (GCM) 10K type strain sequencing project: providing services to taxonomists for standard genome sequencing and annotation.</title>
        <authorList>
            <consortium name="The Broad Institute Genomics Platform"/>
            <consortium name="The Broad Institute Genome Sequencing Center for Infectious Disease"/>
            <person name="Wu L."/>
            <person name="Ma J."/>
        </authorList>
    </citation>
    <scope>NUCLEOTIDE SEQUENCE [LARGE SCALE GENOMIC DNA]</scope>
    <source>
        <strain evidence="2">JCM 16929</strain>
    </source>
</reference>
<dbReference type="RefSeq" id="WP_344808900.1">
    <property type="nucleotide sequence ID" value="NZ_BAABAB010000046.1"/>
</dbReference>
<evidence type="ECO:0000313" key="2">
    <source>
        <dbReference type="Proteomes" id="UP001501490"/>
    </source>
</evidence>
<organism evidence="1 2">
    <name type="scientific">Microlunatus ginsengisoli</name>
    <dbReference type="NCBI Taxonomy" id="363863"/>
    <lineage>
        <taxon>Bacteria</taxon>
        <taxon>Bacillati</taxon>
        <taxon>Actinomycetota</taxon>
        <taxon>Actinomycetes</taxon>
        <taxon>Propionibacteriales</taxon>
        <taxon>Propionibacteriaceae</taxon>
        <taxon>Microlunatus</taxon>
    </lineage>
</organism>
<protein>
    <submittedName>
        <fullName evidence="1">Uncharacterized protein</fullName>
    </submittedName>
</protein>
<sequence length="84" mass="8613">MTALIEQPAASRRLDVSVADPVGALSHGALVSVDRAPVRRAGVGVHHPVNVLGSVDHDTLSPDTVSAGAWTASGPVFRIVNGRP</sequence>
<keyword evidence="2" id="KW-1185">Reference proteome</keyword>
<proteinExistence type="predicted"/>
<dbReference type="EMBL" id="BAABAB010000046">
    <property type="protein sequence ID" value="GAA3637841.1"/>
    <property type="molecule type" value="Genomic_DNA"/>
</dbReference>
<name>A0ABP7AQ92_9ACTN</name>
<accession>A0ABP7AQ92</accession>
<dbReference type="Proteomes" id="UP001501490">
    <property type="component" value="Unassembled WGS sequence"/>
</dbReference>
<comment type="caution">
    <text evidence="1">The sequence shown here is derived from an EMBL/GenBank/DDBJ whole genome shotgun (WGS) entry which is preliminary data.</text>
</comment>
<evidence type="ECO:0000313" key="1">
    <source>
        <dbReference type="EMBL" id="GAA3637841.1"/>
    </source>
</evidence>